<reference evidence="12" key="1">
    <citation type="journal article" date="2022" name="Int. J. Mol. Sci.">
        <title>Draft Genome of Tanacetum Coccineum: Genomic Comparison of Closely Related Tanacetum-Family Plants.</title>
        <authorList>
            <person name="Yamashiro T."/>
            <person name="Shiraishi A."/>
            <person name="Nakayama K."/>
            <person name="Satake H."/>
        </authorList>
    </citation>
    <scope>NUCLEOTIDE SEQUENCE</scope>
</reference>
<dbReference type="InterPro" id="IPR013083">
    <property type="entry name" value="Znf_RING/FYVE/PHD"/>
</dbReference>
<protein>
    <recommendedName>
        <fullName evidence="5">allantoinase</fullName>
        <ecNumber evidence="5">3.5.2.5</ecNumber>
    </recommendedName>
</protein>
<dbReference type="SMART" id="SM00184">
    <property type="entry name" value="RING"/>
    <property type="match status" value="1"/>
</dbReference>
<dbReference type="SUPFAM" id="SSF51338">
    <property type="entry name" value="Composite domain of metallo-dependent hydrolases"/>
    <property type="match status" value="1"/>
</dbReference>
<dbReference type="PROSITE" id="PS50089">
    <property type="entry name" value="ZF_RING_2"/>
    <property type="match status" value="1"/>
</dbReference>
<evidence type="ECO:0000256" key="10">
    <source>
        <dbReference type="PROSITE-ProRule" id="PRU00175"/>
    </source>
</evidence>
<evidence type="ECO:0000256" key="7">
    <source>
        <dbReference type="ARBA" id="ARBA00022771"/>
    </source>
</evidence>
<proteinExistence type="inferred from homology"/>
<dbReference type="InterPro" id="IPR001841">
    <property type="entry name" value="Znf_RING"/>
</dbReference>
<evidence type="ECO:0000256" key="8">
    <source>
        <dbReference type="ARBA" id="ARBA00022801"/>
    </source>
</evidence>
<dbReference type="InterPro" id="IPR006680">
    <property type="entry name" value="Amidohydro-rel"/>
</dbReference>
<comment type="subunit">
    <text evidence="4">Homotetramer.</text>
</comment>
<dbReference type="Pfam" id="PF01979">
    <property type="entry name" value="Amidohydro_1"/>
    <property type="match status" value="1"/>
</dbReference>
<evidence type="ECO:0000256" key="5">
    <source>
        <dbReference type="ARBA" id="ARBA00012863"/>
    </source>
</evidence>
<reference evidence="12" key="2">
    <citation type="submission" date="2022-01" db="EMBL/GenBank/DDBJ databases">
        <authorList>
            <person name="Yamashiro T."/>
            <person name="Shiraishi A."/>
            <person name="Satake H."/>
            <person name="Nakayama K."/>
        </authorList>
    </citation>
    <scope>NUCLEOTIDE SEQUENCE</scope>
</reference>
<keyword evidence="7 10" id="KW-0863">Zinc-finger</keyword>
<evidence type="ECO:0000259" key="11">
    <source>
        <dbReference type="PROSITE" id="PS50089"/>
    </source>
</evidence>
<dbReference type="InterPro" id="IPR050138">
    <property type="entry name" value="DHOase/Allantoinase_Hydrolase"/>
</dbReference>
<comment type="cofactor">
    <cofactor evidence="1">
        <name>Zn(2+)</name>
        <dbReference type="ChEBI" id="CHEBI:29105"/>
    </cofactor>
</comment>
<name>A0ABQ5IFH9_9ASTR</name>
<dbReference type="Proteomes" id="UP001151760">
    <property type="component" value="Unassembled WGS sequence"/>
</dbReference>
<evidence type="ECO:0000256" key="1">
    <source>
        <dbReference type="ARBA" id="ARBA00001947"/>
    </source>
</evidence>
<dbReference type="NCBIfam" id="TIGR03178">
    <property type="entry name" value="allantoinase"/>
    <property type="match status" value="1"/>
</dbReference>
<dbReference type="EMBL" id="BQNB010020650">
    <property type="protein sequence ID" value="GJT98187.1"/>
    <property type="molecule type" value="Genomic_DNA"/>
</dbReference>
<accession>A0ABQ5IFH9</accession>
<sequence>MRKSFKDSLKVLEADIQHANTIASDLRREYDGACVQMRMSYSACAQFLLFFVQWSDCHLAGALGLLRILIYKVYVDGTTTMSTHERKASIREFYGIIYPSLMQLQSGFTGLEDRKQKKVCVERYSKRESDDESQNSDLDVDNESEEECGICMESNDKLVLPKCSHAMCSNCYDDWRTRSLSCPFCRVSLKRIDPCELWVYVDKKEVMDMATITWENLKRLFMYIEKLPLIVPDSFFDPYDSQSSLLPHSHYWIASKRIVTPHEIISGAVEISGGRIISLVKEKDWQETVKNKPVIDYGNAVVMPGLIDVHAHLDDPGRTEWEGFPSGTKAAAAGGITTLIDMPLNSHPSTVSKETLQLKINAAKGRIFVNVGFWGGLVPENAFNVSILESLLDAGALGLKSFMCPSGINDFPMTDASHIKEGLSVLAKYKRPLLVHAEKQEEIELDDGVDDPRSYSTYLKTRPASMEETAIRELLTVAKDTRIGGPAEGAHLHIVHLADSRSSLELIKEAKINGDSLTVETCPHYLAFSSEDIQDGDTRFKCAPPIRDAPNKEKLWEALMDGDIDMLSSDHSPSAPELKLFAEGDFLRAWGGISSLQFVLPVTWSYGLKYGVTLEKLVSWWSEKPAKLAGQDFKGAIAIGKHADIAVWEPEEEFDLDGNHPVHLKHPGISAYMGSRLAGKVLATFVNGNLVFEDGKHAPAACGTTILA</sequence>
<gene>
    <name evidence="12" type="ORF">Tco_1093705</name>
</gene>
<dbReference type="InterPro" id="IPR056854">
    <property type="entry name" value="ALN_composite"/>
</dbReference>
<dbReference type="InterPro" id="IPR032466">
    <property type="entry name" value="Metal_Hydrolase"/>
</dbReference>
<keyword evidence="8" id="KW-0378">Hydrolase</keyword>
<keyword evidence="13" id="KW-1185">Reference proteome</keyword>
<dbReference type="InterPro" id="IPR017907">
    <property type="entry name" value="Znf_RING_CS"/>
</dbReference>
<dbReference type="InterPro" id="IPR017593">
    <property type="entry name" value="Allantoinase"/>
</dbReference>
<dbReference type="InterPro" id="IPR011059">
    <property type="entry name" value="Metal-dep_hydrolase_composite"/>
</dbReference>
<dbReference type="Pfam" id="PF13639">
    <property type="entry name" value="zf-RING_2"/>
    <property type="match status" value="1"/>
</dbReference>
<evidence type="ECO:0000256" key="3">
    <source>
        <dbReference type="ARBA" id="ARBA00010368"/>
    </source>
</evidence>
<dbReference type="Gene3D" id="3.30.40.10">
    <property type="entry name" value="Zinc/RING finger domain, C3HC4 (zinc finger)"/>
    <property type="match status" value="1"/>
</dbReference>
<feature type="domain" description="RING-type" evidence="11">
    <location>
        <begin position="148"/>
        <end position="186"/>
    </location>
</feature>
<dbReference type="PANTHER" id="PTHR43668:SF2">
    <property type="entry name" value="ALLANTOINASE"/>
    <property type="match status" value="1"/>
</dbReference>
<comment type="pathway">
    <text evidence="2">Nitrogen metabolism; (S)-allantoin degradation; allantoate from (S)-allantoin: step 1/1.</text>
</comment>
<comment type="caution">
    <text evidence="12">The sequence shown here is derived from an EMBL/GenBank/DDBJ whole genome shotgun (WGS) entry which is preliminary data.</text>
</comment>
<dbReference type="SUPFAM" id="SSF51556">
    <property type="entry name" value="Metallo-dependent hydrolases"/>
    <property type="match status" value="1"/>
</dbReference>
<dbReference type="Gene3D" id="3.20.20.140">
    <property type="entry name" value="Metal-dependent hydrolases"/>
    <property type="match status" value="1"/>
</dbReference>
<evidence type="ECO:0000256" key="2">
    <source>
        <dbReference type="ARBA" id="ARBA00004968"/>
    </source>
</evidence>
<evidence type="ECO:0000256" key="9">
    <source>
        <dbReference type="ARBA" id="ARBA00022833"/>
    </source>
</evidence>
<evidence type="ECO:0000313" key="12">
    <source>
        <dbReference type="EMBL" id="GJT98187.1"/>
    </source>
</evidence>
<dbReference type="PANTHER" id="PTHR43668">
    <property type="entry name" value="ALLANTOINASE"/>
    <property type="match status" value="1"/>
</dbReference>
<dbReference type="EC" id="3.5.2.5" evidence="5"/>
<comment type="similarity">
    <text evidence="3">Belongs to the metallo-dependent hydrolases superfamily. Allantoinase family.</text>
</comment>
<evidence type="ECO:0000313" key="13">
    <source>
        <dbReference type="Proteomes" id="UP001151760"/>
    </source>
</evidence>
<dbReference type="Pfam" id="PF24890">
    <property type="entry name" value="ALN_composite"/>
    <property type="match status" value="1"/>
</dbReference>
<keyword evidence="6" id="KW-0479">Metal-binding</keyword>
<dbReference type="SUPFAM" id="SSF57850">
    <property type="entry name" value="RING/U-box"/>
    <property type="match status" value="1"/>
</dbReference>
<organism evidence="12 13">
    <name type="scientific">Tanacetum coccineum</name>
    <dbReference type="NCBI Taxonomy" id="301880"/>
    <lineage>
        <taxon>Eukaryota</taxon>
        <taxon>Viridiplantae</taxon>
        <taxon>Streptophyta</taxon>
        <taxon>Embryophyta</taxon>
        <taxon>Tracheophyta</taxon>
        <taxon>Spermatophyta</taxon>
        <taxon>Magnoliopsida</taxon>
        <taxon>eudicotyledons</taxon>
        <taxon>Gunneridae</taxon>
        <taxon>Pentapetalae</taxon>
        <taxon>asterids</taxon>
        <taxon>campanulids</taxon>
        <taxon>Asterales</taxon>
        <taxon>Asteraceae</taxon>
        <taxon>Asteroideae</taxon>
        <taxon>Anthemideae</taxon>
        <taxon>Anthemidinae</taxon>
        <taxon>Tanacetum</taxon>
    </lineage>
</organism>
<keyword evidence="9" id="KW-0862">Zinc</keyword>
<evidence type="ECO:0000256" key="6">
    <source>
        <dbReference type="ARBA" id="ARBA00022723"/>
    </source>
</evidence>
<dbReference type="PROSITE" id="PS00518">
    <property type="entry name" value="ZF_RING_1"/>
    <property type="match status" value="1"/>
</dbReference>
<evidence type="ECO:0000256" key="4">
    <source>
        <dbReference type="ARBA" id="ARBA00011881"/>
    </source>
</evidence>